<keyword evidence="2" id="KW-1133">Transmembrane helix</keyword>
<feature type="compositionally biased region" description="Low complexity" evidence="1">
    <location>
        <begin position="211"/>
        <end position="221"/>
    </location>
</feature>
<keyword evidence="2" id="KW-0472">Membrane</keyword>
<evidence type="ECO:0000313" key="3">
    <source>
        <dbReference type="EMBL" id="WUP75470.1"/>
    </source>
</evidence>
<evidence type="ECO:0000256" key="2">
    <source>
        <dbReference type="SAM" id="Phobius"/>
    </source>
</evidence>
<gene>
    <name evidence="3" type="ORF">OG913_00105</name>
</gene>
<reference evidence="3" key="1">
    <citation type="submission" date="2022-10" db="EMBL/GenBank/DDBJ databases">
        <title>The complete genomes of actinobacterial strains from the NBC collection.</title>
        <authorList>
            <person name="Joergensen T.S."/>
            <person name="Alvarez Arevalo M."/>
            <person name="Sterndorff E.B."/>
            <person name="Faurdal D."/>
            <person name="Vuksanovic O."/>
            <person name="Mourched A.-S."/>
            <person name="Charusanti P."/>
            <person name="Shaw S."/>
            <person name="Blin K."/>
            <person name="Weber T."/>
        </authorList>
    </citation>
    <scope>NUCLEOTIDE SEQUENCE</scope>
    <source>
        <strain evidence="3">NBC_00254</strain>
    </source>
</reference>
<feature type="transmembrane region" description="Helical" evidence="2">
    <location>
        <begin position="54"/>
        <end position="75"/>
    </location>
</feature>
<dbReference type="Proteomes" id="UP001432011">
    <property type="component" value="Chromosome"/>
</dbReference>
<proteinExistence type="predicted"/>
<evidence type="ECO:0000256" key="1">
    <source>
        <dbReference type="SAM" id="MobiDB-lite"/>
    </source>
</evidence>
<evidence type="ECO:0000313" key="4">
    <source>
        <dbReference type="Proteomes" id="UP001432011"/>
    </source>
</evidence>
<keyword evidence="4" id="KW-1185">Reference proteome</keyword>
<protein>
    <submittedName>
        <fullName evidence="3">Uncharacterized protein</fullName>
    </submittedName>
</protein>
<accession>A0ABZ1SUL4</accession>
<feature type="region of interest" description="Disordered" evidence="1">
    <location>
        <begin position="82"/>
        <end position="227"/>
    </location>
</feature>
<organism evidence="3 4">
    <name type="scientific">Microbispora hainanensis</name>
    <dbReference type="NCBI Taxonomy" id="568844"/>
    <lineage>
        <taxon>Bacteria</taxon>
        <taxon>Bacillati</taxon>
        <taxon>Actinomycetota</taxon>
        <taxon>Actinomycetes</taxon>
        <taxon>Streptosporangiales</taxon>
        <taxon>Streptosporangiaceae</taxon>
        <taxon>Microbispora</taxon>
    </lineage>
</organism>
<dbReference type="RefSeq" id="WP_187280652.1">
    <property type="nucleotide sequence ID" value="NZ_CP108085.1"/>
</dbReference>
<keyword evidence="2" id="KW-0812">Transmembrane</keyword>
<feature type="compositionally biased region" description="Low complexity" evidence="1">
    <location>
        <begin position="179"/>
        <end position="200"/>
    </location>
</feature>
<dbReference type="EMBL" id="CP108085">
    <property type="protein sequence ID" value="WUP75470.1"/>
    <property type="molecule type" value="Genomic_DNA"/>
</dbReference>
<feature type="compositionally biased region" description="Low complexity" evidence="1">
    <location>
        <begin position="111"/>
        <end position="123"/>
    </location>
</feature>
<name>A0ABZ1SUL4_9ACTN</name>
<feature type="compositionally biased region" description="Pro residues" evidence="1">
    <location>
        <begin position="201"/>
        <end position="210"/>
    </location>
</feature>
<sequence>MTFPPDDEYGELLRRALRAEADSVVPSPDGLEIIRGRIEQRGLRGLRHLLWRRVGAAAAGAVLVAGAVVMIVPGLRDQVAQSTGISNAGDEREDNRDTSSVIRPPNPAEPSRPVVIVPVTPSPSRERPSPTPTPKTEATTRPSPSPSDPCVTPTPEAGVIEPDTALPPTCSPTSVTQETPVTTPSASRRPSSPPRTTSAPPVTPSTPPPAEAATPEAAAAPSPSPSP</sequence>